<keyword evidence="2" id="KW-1185">Reference proteome</keyword>
<dbReference type="SUPFAM" id="SSF46689">
    <property type="entry name" value="Homeodomain-like"/>
    <property type="match status" value="1"/>
</dbReference>
<evidence type="ECO:0000313" key="2">
    <source>
        <dbReference type="Proteomes" id="UP000039865"/>
    </source>
</evidence>
<proteinExistence type="predicted"/>
<dbReference type="AlphaFoldDB" id="A0A078AWW3"/>
<dbReference type="Gene3D" id="1.10.10.60">
    <property type="entry name" value="Homeodomain-like"/>
    <property type="match status" value="1"/>
</dbReference>
<dbReference type="InParanoid" id="A0A078AWW3"/>
<name>A0A078AWW3_STYLE</name>
<organism evidence="1 2">
    <name type="scientific">Stylonychia lemnae</name>
    <name type="common">Ciliate</name>
    <dbReference type="NCBI Taxonomy" id="5949"/>
    <lineage>
        <taxon>Eukaryota</taxon>
        <taxon>Sar</taxon>
        <taxon>Alveolata</taxon>
        <taxon>Ciliophora</taxon>
        <taxon>Intramacronucleata</taxon>
        <taxon>Spirotrichea</taxon>
        <taxon>Stichotrichia</taxon>
        <taxon>Sporadotrichida</taxon>
        <taxon>Oxytrichidae</taxon>
        <taxon>Stylonychinae</taxon>
        <taxon>Stylonychia</taxon>
    </lineage>
</organism>
<dbReference type="Proteomes" id="UP000039865">
    <property type="component" value="Unassembled WGS sequence"/>
</dbReference>
<accession>A0A078AWW3</accession>
<gene>
    <name evidence="1" type="primary">Contig6979.g7466</name>
    <name evidence="1" type="ORF">STYLEM_15641</name>
</gene>
<dbReference type="InterPro" id="IPR009057">
    <property type="entry name" value="Homeodomain-like_sf"/>
</dbReference>
<evidence type="ECO:0000313" key="1">
    <source>
        <dbReference type="EMBL" id="CDW86546.1"/>
    </source>
</evidence>
<sequence length="345" mass="40865">MNISQENLINNEKLIEKCKLQCDKIIKGYEDQNDDLKPEYEVCIKLIPWGSSVEKMKAPQLALVDQNQNIGTSFKMSQNQLQELNQQIYLPKQITSTSDQQDSNNNNRHLMDPYNILIEDNKLTNIDHFQLDLKSESLLSKQNCLKTDNAQEFKKTFKIEQTEKKLKYDLEREQKHEQNYKTNLNDQQLNCLVQEKYQSKIKQLGKGNIKNKKWNSSQRQNFMKSDYQIAILQSEYAKNQQWTSDFLTQVSIRVGLKRVQVYKWYWDRKEELLKIQKDRLQQLCQPSKKLFKLTRVSKMSDHANQCQQLNIQSQQLFQSQSQEISIFKVYKMEKCTKNIALGLSK</sequence>
<dbReference type="EMBL" id="CCKQ01014754">
    <property type="protein sequence ID" value="CDW86546.1"/>
    <property type="molecule type" value="Genomic_DNA"/>
</dbReference>
<evidence type="ECO:0008006" key="3">
    <source>
        <dbReference type="Google" id="ProtNLM"/>
    </source>
</evidence>
<reference evidence="1 2" key="1">
    <citation type="submission" date="2014-06" db="EMBL/GenBank/DDBJ databases">
        <authorList>
            <person name="Swart Estienne"/>
        </authorList>
    </citation>
    <scope>NUCLEOTIDE SEQUENCE [LARGE SCALE GENOMIC DNA]</scope>
    <source>
        <strain evidence="1 2">130c</strain>
    </source>
</reference>
<protein>
    <recommendedName>
        <fullName evidence="3">Homeobox domain-containing protein</fullName>
    </recommendedName>
</protein>